<accession>A0A0R2AB32</accession>
<keyword evidence="1" id="KW-0472">Membrane</keyword>
<dbReference type="EMBL" id="AYYP01000047">
    <property type="protein sequence ID" value="KRM63925.1"/>
    <property type="molecule type" value="Genomic_DNA"/>
</dbReference>
<dbReference type="Pfam" id="PF07155">
    <property type="entry name" value="ECF-ribofla_trS"/>
    <property type="match status" value="1"/>
</dbReference>
<reference evidence="2 3" key="1">
    <citation type="journal article" date="2015" name="Genome Announc.">
        <title>Expanding the biotechnology potential of lactobacilli through comparative genomics of 213 strains and associated genera.</title>
        <authorList>
            <person name="Sun Z."/>
            <person name="Harris H.M."/>
            <person name="McCann A."/>
            <person name="Guo C."/>
            <person name="Argimon S."/>
            <person name="Zhang W."/>
            <person name="Yang X."/>
            <person name="Jeffery I.B."/>
            <person name="Cooney J.C."/>
            <person name="Kagawa T.F."/>
            <person name="Liu W."/>
            <person name="Song Y."/>
            <person name="Salvetti E."/>
            <person name="Wrobel A."/>
            <person name="Rasinkangas P."/>
            <person name="Parkhill J."/>
            <person name="Rea M.C."/>
            <person name="O'Sullivan O."/>
            <person name="Ritari J."/>
            <person name="Douillard F.P."/>
            <person name="Paul Ross R."/>
            <person name="Yang R."/>
            <person name="Briner A.E."/>
            <person name="Felis G.E."/>
            <person name="de Vos W.M."/>
            <person name="Barrangou R."/>
            <person name="Klaenhammer T.R."/>
            <person name="Caufield P.W."/>
            <person name="Cui Y."/>
            <person name="Zhang H."/>
            <person name="O'Toole P.W."/>
        </authorList>
    </citation>
    <scope>NUCLEOTIDE SEQUENCE [LARGE SCALE GENOMIC DNA]</scope>
    <source>
        <strain evidence="2 3">DSM 20509</strain>
    </source>
</reference>
<evidence type="ECO:0000313" key="2">
    <source>
        <dbReference type="EMBL" id="KRM63925.1"/>
    </source>
</evidence>
<dbReference type="GO" id="GO:0016020">
    <property type="term" value="C:membrane"/>
    <property type="evidence" value="ECO:0007669"/>
    <property type="project" value="InterPro"/>
</dbReference>
<dbReference type="Gene3D" id="1.10.1760.20">
    <property type="match status" value="1"/>
</dbReference>
<comment type="caution">
    <text evidence="2">The sequence shown here is derived from an EMBL/GenBank/DDBJ whole genome shotgun (WGS) entry which is preliminary data.</text>
</comment>
<dbReference type="AlphaFoldDB" id="A0A0R2AB32"/>
<evidence type="ECO:0000256" key="1">
    <source>
        <dbReference type="SAM" id="Phobius"/>
    </source>
</evidence>
<proteinExistence type="predicted"/>
<feature type="transmembrane region" description="Helical" evidence="1">
    <location>
        <begin position="37"/>
        <end position="57"/>
    </location>
</feature>
<keyword evidence="1" id="KW-0812">Transmembrane</keyword>
<dbReference type="RefSeq" id="WP_056976884.1">
    <property type="nucleotide sequence ID" value="NZ_AYYP01000047.1"/>
</dbReference>
<dbReference type="PATRIC" id="fig|1423718.3.peg.144"/>
<protein>
    <submittedName>
        <fullName evidence="2">Integral membrane protein</fullName>
    </submittedName>
</protein>
<keyword evidence="3" id="KW-1185">Reference proteome</keyword>
<feature type="transmembrane region" description="Helical" evidence="1">
    <location>
        <begin position="106"/>
        <end position="129"/>
    </location>
</feature>
<sequence length="187" mass="20538">MQNDSLHKLTLAALFSALDYILALFQFRIPSPVGHPFVDLGFNFVALGVLFLGYKYGLLSGAIGLLVFDLLNGYANHAYLTVMEVILLTTGTYLAWILLKKNVSLPAIITLGVVSGLLKMGTGYLRYLIEALVDAGLPLPKAVVTALAAFPADFATGVSMFIVVPLFFLALNKVSHQLHWNWYQQYQ</sequence>
<dbReference type="InterPro" id="IPR009825">
    <property type="entry name" value="ECF_substrate-spec-like"/>
</dbReference>
<name>A0A0R2AB32_9LACO</name>
<keyword evidence="1" id="KW-1133">Transmembrane helix</keyword>
<evidence type="ECO:0000313" key="3">
    <source>
        <dbReference type="Proteomes" id="UP000051008"/>
    </source>
</evidence>
<feature type="transmembrane region" description="Helical" evidence="1">
    <location>
        <begin position="149"/>
        <end position="171"/>
    </location>
</feature>
<gene>
    <name evidence="2" type="ORF">FC14_GL000141</name>
</gene>
<dbReference type="OrthoDB" id="2988652at2"/>
<organism evidence="2 3">
    <name type="scientific">Ligilactobacillus agilis DSM 20509</name>
    <dbReference type="NCBI Taxonomy" id="1423718"/>
    <lineage>
        <taxon>Bacteria</taxon>
        <taxon>Bacillati</taxon>
        <taxon>Bacillota</taxon>
        <taxon>Bacilli</taxon>
        <taxon>Lactobacillales</taxon>
        <taxon>Lactobacillaceae</taxon>
        <taxon>Ligilactobacillus</taxon>
    </lineage>
</organism>
<dbReference type="Proteomes" id="UP000051008">
    <property type="component" value="Unassembled WGS sequence"/>
</dbReference>
<feature type="transmembrane region" description="Helical" evidence="1">
    <location>
        <begin position="77"/>
        <end position="99"/>
    </location>
</feature>
<feature type="transmembrane region" description="Helical" evidence="1">
    <location>
        <begin position="6"/>
        <end position="25"/>
    </location>
</feature>